<reference evidence="3" key="1">
    <citation type="submission" date="2017-06" db="EMBL/GenBank/DDBJ databases">
        <authorList>
            <person name="Cremers G."/>
        </authorList>
    </citation>
    <scope>NUCLEOTIDE SEQUENCE [LARGE SCALE GENOMIC DNA]</scope>
</reference>
<dbReference type="Proteomes" id="UP000218615">
    <property type="component" value="Unassembled WGS sequence"/>
</dbReference>
<keyword evidence="3" id="KW-1185">Reference proteome</keyword>
<evidence type="ECO:0000256" key="1">
    <source>
        <dbReference type="SAM" id="MobiDB-lite"/>
    </source>
</evidence>
<proteinExistence type="predicted"/>
<sequence length="157" mass="17042">MFGSTRSFGTSLLSRPSLSQALSTPQGGQYTGNGQQVHLRVHHDRFVAATKQRSIPCMPTVIALRVQPVQMAHDPRHVALRRLNEQMIVIAQQAKGHDSDSPHLMAVGQNIEKELAIGSICEHILIGQAAIHDMIVGAWICNAKGSRHGLTVSGQPM</sequence>
<name>A0A284VP31_9EURY</name>
<evidence type="ECO:0000313" key="3">
    <source>
        <dbReference type="Proteomes" id="UP000218615"/>
    </source>
</evidence>
<feature type="region of interest" description="Disordered" evidence="1">
    <location>
        <begin position="1"/>
        <end position="31"/>
    </location>
</feature>
<accession>A0A284VP31</accession>
<dbReference type="EMBL" id="FZMP01000132">
    <property type="protein sequence ID" value="SNQ60978.1"/>
    <property type="molecule type" value="Genomic_DNA"/>
</dbReference>
<dbReference type="AlphaFoldDB" id="A0A284VP31"/>
<protein>
    <submittedName>
        <fullName evidence="2">Uncharacterized protein</fullName>
    </submittedName>
</protein>
<gene>
    <name evidence="2" type="ORF">MNV_2170003</name>
</gene>
<organism evidence="2 3">
    <name type="scientific">Candidatus Methanoperedens nitratireducens</name>
    <dbReference type="NCBI Taxonomy" id="1392998"/>
    <lineage>
        <taxon>Archaea</taxon>
        <taxon>Methanobacteriati</taxon>
        <taxon>Methanobacteriota</taxon>
        <taxon>Stenosarchaea group</taxon>
        <taxon>Methanomicrobia</taxon>
        <taxon>Methanosarcinales</taxon>
        <taxon>ANME-2 cluster</taxon>
        <taxon>Candidatus Methanoperedentaceae</taxon>
        <taxon>Candidatus Methanoperedens</taxon>
    </lineage>
</organism>
<evidence type="ECO:0000313" key="2">
    <source>
        <dbReference type="EMBL" id="SNQ60978.1"/>
    </source>
</evidence>